<proteinExistence type="predicted"/>
<keyword evidence="3" id="KW-1185">Reference proteome</keyword>
<evidence type="ECO:0000313" key="3">
    <source>
        <dbReference type="Proteomes" id="UP000186922"/>
    </source>
</evidence>
<feature type="compositionally biased region" description="Polar residues" evidence="1">
    <location>
        <begin position="43"/>
        <end position="53"/>
    </location>
</feature>
<reference evidence="2 3" key="1">
    <citation type="journal article" date="2016" name="Nat. Commun.">
        <title>Extremotolerant tardigrade genome and improved radiotolerance of human cultured cells by tardigrade-unique protein.</title>
        <authorList>
            <person name="Hashimoto T."/>
            <person name="Horikawa D.D."/>
            <person name="Saito Y."/>
            <person name="Kuwahara H."/>
            <person name="Kozuka-Hata H."/>
            <person name="Shin-I T."/>
            <person name="Minakuchi Y."/>
            <person name="Ohishi K."/>
            <person name="Motoyama A."/>
            <person name="Aizu T."/>
            <person name="Enomoto A."/>
            <person name="Kondo K."/>
            <person name="Tanaka S."/>
            <person name="Hara Y."/>
            <person name="Koshikawa S."/>
            <person name="Sagara H."/>
            <person name="Miura T."/>
            <person name="Yokobori S."/>
            <person name="Miyagawa K."/>
            <person name="Suzuki Y."/>
            <person name="Kubo T."/>
            <person name="Oyama M."/>
            <person name="Kohara Y."/>
            <person name="Fujiyama A."/>
            <person name="Arakawa K."/>
            <person name="Katayama T."/>
            <person name="Toyoda A."/>
            <person name="Kunieda T."/>
        </authorList>
    </citation>
    <scope>NUCLEOTIDE SEQUENCE [LARGE SCALE GENOMIC DNA]</scope>
    <source>
        <strain evidence="2 3">YOKOZUNA-1</strain>
    </source>
</reference>
<gene>
    <name evidence="2" type="primary">RvY_15607-1</name>
    <name evidence="2" type="synonym">RvY_15607.1</name>
    <name evidence="2" type="ORF">RvY_15607</name>
</gene>
<feature type="region of interest" description="Disordered" evidence="1">
    <location>
        <begin position="32"/>
        <end position="53"/>
    </location>
</feature>
<dbReference type="EMBL" id="BDGG01000012">
    <property type="protein sequence ID" value="GAV05478.1"/>
    <property type="molecule type" value="Genomic_DNA"/>
</dbReference>
<evidence type="ECO:0000256" key="1">
    <source>
        <dbReference type="SAM" id="MobiDB-lite"/>
    </source>
</evidence>
<name>A0A1D1W048_RAMVA</name>
<organism evidence="2 3">
    <name type="scientific">Ramazzottius varieornatus</name>
    <name type="common">Water bear</name>
    <name type="synonym">Tardigrade</name>
    <dbReference type="NCBI Taxonomy" id="947166"/>
    <lineage>
        <taxon>Eukaryota</taxon>
        <taxon>Metazoa</taxon>
        <taxon>Ecdysozoa</taxon>
        <taxon>Tardigrada</taxon>
        <taxon>Eutardigrada</taxon>
        <taxon>Parachela</taxon>
        <taxon>Hypsibioidea</taxon>
        <taxon>Ramazzottiidae</taxon>
        <taxon>Ramazzottius</taxon>
    </lineage>
</organism>
<dbReference type="Proteomes" id="UP000186922">
    <property type="component" value="Unassembled WGS sequence"/>
</dbReference>
<protein>
    <submittedName>
        <fullName evidence="2">Uncharacterized protein</fullName>
    </submittedName>
</protein>
<evidence type="ECO:0000313" key="2">
    <source>
        <dbReference type="EMBL" id="GAV05478.1"/>
    </source>
</evidence>
<accession>A0A1D1W048</accession>
<sequence>MHNGPGLQVVQSLSFRRWRNVDADWTRQWPAESQCATADQDAEAQSTHTNSSLADLWSTKAGMEQMKTTFGLEAFNQGTKGSKSRADEKMHGKALRWCVGLIN</sequence>
<dbReference type="AlphaFoldDB" id="A0A1D1W048"/>
<comment type="caution">
    <text evidence="2">The sequence shown here is derived from an EMBL/GenBank/DDBJ whole genome shotgun (WGS) entry which is preliminary data.</text>
</comment>